<dbReference type="EMBL" id="CP036279">
    <property type="protein sequence ID" value="QDU63495.1"/>
    <property type="molecule type" value="Genomic_DNA"/>
</dbReference>
<protein>
    <submittedName>
        <fullName evidence="2">D-threo-aldose 1-dehydrogenase</fullName>
        <ecNumber evidence="2">1.1.1.122</ecNumber>
    </submittedName>
</protein>
<dbReference type="EC" id="1.1.1.122" evidence="2"/>
<dbReference type="InterPro" id="IPR036812">
    <property type="entry name" value="NAD(P)_OxRdtase_dom_sf"/>
</dbReference>
<dbReference type="GO" id="GO:0010349">
    <property type="term" value="F:L-galactose dehydrogenase activity"/>
    <property type="evidence" value="ECO:0007669"/>
    <property type="project" value="InterPro"/>
</dbReference>
<feature type="domain" description="NADP-dependent oxidoreductase" evidence="1">
    <location>
        <begin position="17"/>
        <end position="294"/>
    </location>
</feature>
<dbReference type="GO" id="GO:0047834">
    <property type="term" value="F:D-threo-aldose 1-dehydrogenase activity"/>
    <property type="evidence" value="ECO:0007669"/>
    <property type="project" value="UniProtKB-EC"/>
</dbReference>
<dbReference type="InterPro" id="IPR044479">
    <property type="entry name" value="LGALDH-like"/>
</dbReference>
<proteinExistence type="predicted"/>
<dbReference type="Pfam" id="PF00248">
    <property type="entry name" value="Aldo_ket_red"/>
    <property type="match status" value="1"/>
</dbReference>
<evidence type="ECO:0000313" key="3">
    <source>
        <dbReference type="Proteomes" id="UP000317093"/>
    </source>
</evidence>
<dbReference type="Gene3D" id="3.20.20.100">
    <property type="entry name" value="NADP-dependent oxidoreductase domain"/>
    <property type="match status" value="1"/>
</dbReference>
<dbReference type="Proteomes" id="UP000317093">
    <property type="component" value="Chromosome"/>
</dbReference>
<dbReference type="AlphaFoldDB" id="A0A518B952"/>
<dbReference type="RefSeq" id="WP_145261011.1">
    <property type="nucleotide sequence ID" value="NZ_CP036279.1"/>
</dbReference>
<reference evidence="2 3" key="1">
    <citation type="submission" date="2019-02" db="EMBL/GenBank/DDBJ databases">
        <title>Deep-cultivation of Planctomycetes and their phenomic and genomic characterization uncovers novel biology.</title>
        <authorList>
            <person name="Wiegand S."/>
            <person name="Jogler M."/>
            <person name="Boedeker C."/>
            <person name="Pinto D."/>
            <person name="Vollmers J."/>
            <person name="Rivas-Marin E."/>
            <person name="Kohn T."/>
            <person name="Peeters S.H."/>
            <person name="Heuer A."/>
            <person name="Rast P."/>
            <person name="Oberbeckmann S."/>
            <person name="Bunk B."/>
            <person name="Jeske O."/>
            <person name="Meyerdierks A."/>
            <person name="Storesund J.E."/>
            <person name="Kallscheuer N."/>
            <person name="Luecker S."/>
            <person name="Lage O.M."/>
            <person name="Pohl T."/>
            <person name="Merkel B.J."/>
            <person name="Hornburger P."/>
            <person name="Mueller R.-W."/>
            <person name="Bruemmer F."/>
            <person name="Labrenz M."/>
            <person name="Spormann A.M."/>
            <person name="Op den Camp H."/>
            <person name="Overmann J."/>
            <person name="Amann R."/>
            <person name="Jetten M.S.M."/>
            <person name="Mascher T."/>
            <person name="Medema M.H."/>
            <person name="Devos D.P."/>
            <person name="Kaster A.-K."/>
            <person name="Ovreas L."/>
            <person name="Rohde M."/>
            <person name="Galperin M.Y."/>
            <person name="Jogler C."/>
        </authorList>
    </citation>
    <scope>NUCLEOTIDE SEQUENCE [LARGE SCALE GENOMIC DNA]</scope>
    <source>
        <strain evidence="2 3">Pan216</strain>
    </source>
</reference>
<evidence type="ECO:0000313" key="2">
    <source>
        <dbReference type="EMBL" id="QDU63495.1"/>
    </source>
</evidence>
<gene>
    <name evidence="2" type="primary">fdh_2</name>
    <name evidence="2" type="ORF">Pan216_43750</name>
</gene>
<keyword evidence="2" id="KW-0560">Oxidoreductase</keyword>
<dbReference type="OrthoDB" id="9773828at2"/>
<dbReference type="PANTHER" id="PTHR42686:SF1">
    <property type="entry name" value="GH17980P-RELATED"/>
    <property type="match status" value="1"/>
</dbReference>
<organism evidence="2 3">
    <name type="scientific">Kolteria novifilia</name>
    <dbReference type="NCBI Taxonomy" id="2527975"/>
    <lineage>
        <taxon>Bacteria</taxon>
        <taxon>Pseudomonadati</taxon>
        <taxon>Planctomycetota</taxon>
        <taxon>Planctomycetia</taxon>
        <taxon>Kolteriales</taxon>
        <taxon>Kolteriaceae</taxon>
        <taxon>Kolteria</taxon>
    </lineage>
</organism>
<dbReference type="CDD" id="cd19163">
    <property type="entry name" value="AKR_galDH"/>
    <property type="match status" value="1"/>
</dbReference>
<name>A0A518B952_9BACT</name>
<keyword evidence="3" id="KW-1185">Reference proteome</keyword>
<evidence type="ECO:0000259" key="1">
    <source>
        <dbReference type="Pfam" id="PF00248"/>
    </source>
</evidence>
<dbReference type="InterPro" id="IPR023210">
    <property type="entry name" value="NADP_OxRdtase_dom"/>
</dbReference>
<sequence length="318" mass="35671">MLERRRLGKTDLELTTLGFGASSLGQEFRSVDLGEALGSVRVAIERGMNFIDTSPFYGRGMSEMLLGRVLPEIPRESYYLSTKLGRYAGAHFDFSARRVEESVDISLERMKVDHLDIVLCHDLEFVEMSQIVEETLPALRRQVDKGKVRYIGVSGYPMKMFKYILSHATIDVMLTYNHYTLQNDMALELVPICQAQGVGLMNAAPFSARLLTNATLPPWHKATPEVRATAKRAAEHCASKGVDIAKLALQFSIANPDFTTCISGSANPSRVSQWVDWAEEPLDEELLAEVNEILQPIHNWFYIEGRPENNDEPVTTMA</sequence>
<dbReference type="SUPFAM" id="SSF51430">
    <property type="entry name" value="NAD(P)-linked oxidoreductase"/>
    <property type="match status" value="1"/>
</dbReference>
<accession>A0A518B952</accession>
<dbReference type="KEGG" id="knv:Pan216_43750"/>
<dbReference type="GO" id="GO:0005829">
    <property type="term" value="C:cytosol"/>
    <property type="evidence" value="ECO:0007669"/>
    <property type="project" value="TreeGrafter"/>
</dbReference>
<dbReference type="InterPro" id="IPR020471">
    <property type="entry name" value="AKR"/>
</dbReference>
<dbReference type="PANTHER" id="PTHR42686">
    <property type="entry name" value="GH17980P-RELATED"/>
    <property type="match status" value="1"/>
</dbReference>